<dbReference type="GO" id="GO:0003735">
    <property type="term" value="F:structural constituent of ribosome"/>
    <property type="evidence" value="ECO:0007669"/>
    <property type="project" value="InterPro"/>
</dbReference>
<evidence type="ECO:0000256" key="4">
    <source>
        <dbReference type="ARBA" id="ARBA00035204"/>
    </source>
</evidence>
<organism evidence="7 8">
    <name type="scientific">Candidatus Falkowbacteria bacterium CG10_big_fil_rev_8_21_14_0_10_39_11</name>
    <dbReference type="NCBI Taxonomy" id="1974565"/>
    <lineage>
        <taxon>Bacteria</taxon>
        <taxon>Candidatus Falkowiibacteriota</taxon>
    </lineage>
</organism>
<comment type="similarity">
    <text evidence="1 5">Belongs to the universal ribosomal protein uL29 family.</text>
</comment>
<dbReference type="GO" id="GO:0005840">
    <property type="term" value="C:ribosome"/>
    <property type="evidence" value="ECO:0007669"/>
    <property type="project" value="UniProtKB-KW"/>
</dbReference>
<evidence type="ECO:0000256" key="3">
    <source>
        <dbReference type="ARBA" id="ARBA00023274"/>
    </source>
</evidence>
<keyword evidence="3 5" id="KW-0687">Ribonucleoprotein</keyword>
<keyword evidence="6" id="KW-0175">Coiled coil</keyword>
<dbReference type="HAMAP" id="MF_00374">
    <property type="entry name" value="Ribosomal_uL29"/>
    <property type="match status" value="1"/>
</dbReference>
<dbReference type="InterPro" id="IPR001854">
    <property type="entry name" value="Ribosomal_uL29"/>
</dbReference>
<dbReference type="GO" id="GO:0006412">
    <property type="term" value="P:translation"/>
    <property type="evidence" value="ECO:0007669"/>
    <property type="project" value="UniProtKB-UniRule"/>
</dbReference>
<evidence type="ECO:0000256" key="5">
    <source>
        <dbReference type="HAMAP-Rule" id="MF_00374"/>
    </source>
</evidence>
<evidence type="ECO:0000313" key="7">
    <source>
        <dbReference type="EMBL" id="PIR93695.1"/>
    </source>
</evidence>
<dbReference type="Gene3D" id="1.10.287.310">
    <property type="match status" value="1"/>
</dbReference>
<protein>
    <recommendedName>
        <fullName evidence="4 5">Large ribosomal subunit protein uL29</fullName>
    </recommendedName>
</protein>
<reference evidence="8" key="1">
    <citation type="submission" date="2017-09" db="EMBL/GenBank/DDBJ databases">
        <title>Depth-based differentiation of microbial function through sediment-hosted aquifers and enrichment of novel symbionts in the deep terrestrial subsurface.</title>
        <authorList>
            <person name="Probst A.J."/>
            <person name="Ladd B."/>
            <person name="Jarett J.K."/>
            <person name="Geller-Mcgrath D.E."/>
            <person name="Sieber C.M.K."/>
            <person name="Emerson J.B."/>
            <person name="Anantharaman K."/>
            <person name="Thomas B.C."/>
            <person name="Malmstrom R."/>
            <person name="Stieglmeier M."/>
            <person name="Klingl A."/>
            <person name="Woyke T."/>
            <person name="Ryan C.M."/>
            <person name="Banfield J.F."/>
        </authorList>
    </citation>
    <scope>NUCLEOTIDE SEQUENCE [LARGE SCALE GENOMIC DNA]</scope>
</reference>
<dbReference type="SUPFAM" id="SSF46561">
    <property type="entry name" value="Ribosomal protein L29 (L29p)"/>
    <property type="match status" value="1"/>
</dbReference>
<sequence>MKTKQLREKKIEDMSKILEETTARLQELRFKDASGQVKNVREMKELKKTVARIKTLQRQQELGKNVDKK</sequence>
<dbReference type="NCBIfam" id="TIGR00012">
    <property type="entry name" value="L29"/>
    <property type="match status" value="1"/>
</dbReference>
<evidence type="ECO:0000256" key="2">
    <source>
        <dbReference type="ARBA" id="ARBA00022980"/>
    </source>
</evidence>
<evidence type="ECO:0000313" key="8">
    <source>
        <dbReference type="Proteomes" id="UP000229901"/>
    </source>
</evidence>
<accession>A0A2H0V3P8</accession>
<comment type="caution">
    <text evidence="7">The sequence shown here is derived from an EMBL/GenBank/DDBJ whole genome shotgun (WGS) entry which is preliminary data.</text>
</comment>
<dbReference type="InterPro" id="IPR036049">
    <property type="entry name" value="Ribosomal_uL29_sf"/>
</dbReference>
<dbReference type="Proteomes" id="UP000229901">
    <property type="component" value="Unassembled WGS sequence"/>
</dbReference>
<dbReference type="Pfam" id="PF00831">
    <property type="entry name" value="Ribosomal_L29"/>
    <property type="match status" value="1"/>
</dbReference>
<keyword evidence="2 5" id="KW-0689">Ribosomal protein</keyword>
<evidence type="ECO:0000256" key="6">
    <source>
        <dbReference type="SAM" id="Coils"/>
    </source>
</evidence>
<dbReference type="GO" id="GO:1990904">
    <property type="term" value="C:ribonucleoprotein complex"/>
    <property type="evidence" value="ECO:0007669"/>
    <property type="project" value="UniProtKB-KW"/>
</dbReference>
<feature type="coiled-coil region" evidence="6">
    <location>
        <begin position="11"/>
        <end position="59"/>
    </location>
</feature>
<gene>
    <name evidence="5 7" type="primary">rpmC</name>
    <name evidence="7" type="ORF">COT97_05480</name>
</gene>
<dbReference type="EMBL" id="PFAP01000045">
    <property type="protein sequence ID" value="PIR93695.1"/>
    <property type="molecule type" value="Genomic_DNA"/>
</dbReference>
<dbReference type="AlphaFoldDB" id="A0A2H0V3P8"/>
<proteinExistence type="inferred from homology"/>
<evidence type="ECO:0000256" key="1">
    <source>
        <dbReference type="ARBA" id="ARBA00009254"/>
    </source>
</evidence>
<name>A0A2H0V3P8_9BACT</name>